<accession>A0A2Z7AQ94</accession>
<dbReference type="EMBL" id="KV014896">
    <property type="protein sequence ID" value="KZV21382.1"/>
    <property type="molecule type" value="Genomic_DNA"/>
</dbReference>
<feature type="region of interest" description="Disordered" evidence="1">
    <location>
        <begin position="44"/>
        <end position="75"/>
    </location>
</feature>
<sequence length="333" mass="37703">MNPAEERFSARFLKRCRCVCCDQQLVAVAQEAIPIQIVSAESAVEPMVKDQQAETKDASDRPAAEEETPADRPEEDIVSVEQRVDESAVEVSGVDVVDPETVVQQVLNQLDFSTEGQDVAKGDRVETWFDRALAEEFATAGDDSPTEKVNDEEIPWFVRPFLSADHDNERLFETESDSADTMDFEVHSQTLPVVRDTNVDPAGEQEIPVFEEQLVDSVNEEDVRVYAQLANLWHSRTDNQLNVLSTRRGFREVRLPKSQQGSNRGFPMLRGKTVILQFRLCSNLCYPLLICSKLVAFELNFPKLICSTLNSPKRVRFFDLIRSSEMINSSRRI</sequence>
<protein>
    <submittedName>
        <fullName evidence="2">Uncharacterized protein</fullName>
    </submittedName>
</protein>
<reference evidence="2 3" key="1">
    <citation type="journal article" date="2015" name="Proc. Natl. Acad. Sci. U.S.A.">
        <title>The resurrection genome of Boea hygrometrica: A blueprint for survival of dehydration.</title>
        <authorList>
            <person name="Xiao L."/>
            <person name="Yang G."/>
            <person name="Zhang L."/>
            <person name="Yang X."/>
            <person name="Zhao S."/>
            <person name="Ji Z."/>
            <person name="Zhou Q."/>
            <person name="Hu M."/>
            <person name="Wang Y."/>
            <person name="Chen M."/>
            <person name="Xu Y."/>
            <person name="Jin H."/>
            <person name="Xiao X."/>
            <person name="Hu G."/>
            <person name="Bao F."/>
            <person name="Hu Y."/>
            <person name="Wan P."/>
            <person name="Li L."/>
            <person name="Deng X."/>
            <person name="Kuang T."/>
            <person name="Xiang C."/>
            <person name="Zhu J.K."/>
            <person name="Oliver M.J."/>
            <person name="He Y."/>
        </authorList>
    </citation>
    <scope>NUCLEOTIDE SEQUENCE [LARGE SCALE GENOMIC DNA]</scope>
    <source>
        <strain evidence="3">cv. XS01</strain>
    </source>
</reference>
<keyword evidence="3" id="KW-1185">Reference proteome</keyword>
<dbReference type="AlphaFoldDB" id="A0A2Z7AQ94"/>
<evidence type="ECO:0000313" key="2">
    <source>
        <dbReference type="EMBL" id="KZV21382.1"/>
    </source>
</evidence>
<evidence type="ECO:0000256" key="1">
    <source>
        <dbReference type="SAM" id="MobiDB-lite"/>
    </source>
</evidence>
<organism evidence="2 3">
    <name type="scientific">Dorcoceras hygrometricum</name>
    <dbReference type="NCBI Taxonomy" id="472368"/>
    <lineage>
        <taxon>Eukaryota</taxon>
        <taxon>Viridiplantae</taxon>
        <taxon>Streptophyta</taxon>
        <taxon>Embryophyta</taxon>
        <taxon>Tracheophyta</taxon>
        <taxon>Spermatophyta</taxon>
        <taxon>Magnoliopsida</taxon>
        <taxon>eudicotyledons</taxon>
        <taxon>Gunneridae</taxon>
        <taxon>Pentapetalae</taxon>
        <taxon>asterids</taxon>
        <taxon>lamiids</taxon>
        <taxon>Lamiales</taxon>
        <taxon>Gesneriaceae</taxon>
        <taxon>Didymocarpoideae</taxon>
        <taxon>Trichosporeae</taxon>
        <taxon>Loxocarpinae</taxon>
        <taxon>Dorcoceras</taxon>
    </lineage>
</organism>
<feature type="compositionally biased region" description="Basic and acidic residues" evidence="1">
    <location>
        <begin position="47"/>
        <end position="72"/>
    </location>
</feature>
<name>A0A2Z7AQ94_9LAMI</name>
<dbReference type="Proteomes" id="UP000250235">
    <property type="component" value="Unassembled WGS sequence"/>
</dbReference>
<evidence type="ECO:0000313" key="3">
    <source>
        <dbReference type="Proteomes" id="UP000250235"/>
    </source>
</evidence>
<proteinExistence type="predicted"/>
<gene>
    <name evidence="2" type="ORF">F511_23973</name>
</gene>